<dbReference type="Proteomes" id="UP001341245">
    <property type="component" value="Unassembled WGS sequence"/>
</dbReference>
<comment type="caution">
    <text evidence="1">The sequence shown here is derived from an EMBL/GenBank/DDBJ whole genome shotgun (WGS) entry which is preliminary data.</text>
</comment>
<sequence>MKNTTAPLLPAKINNRVPTHQVSCRRYLSLSVQNLTGPTPAEPSAVAEQQTTNLFSAENGIRAAGSSDRTHSAISMEHPSPCTLYSGTRSVAVHTFPHDHPSNSSGEFSPDLWTMSPEEHSLMTNSASFARGRRRRGVPVSSVAVPTEGRLSRLRRLFSRDRQADSQASGGC</sequence>
<organism evidence="1 2">
    <name type="scientific">Aureobasidium pullulans</name>
    <name type="common">Black yeast</name>
    <name type="synonym">Pullularia pullulans</name>
    <dbReference type="NCBI Taxonomy" id="5580"/>
    <lineage>
        <taxon>Eukaryota</taxon>
        <taxon>Fungi</taxon>
        <taxon>Dikarya</taxon>
        <taxon>Ascomycota</taxon>
        <taxon>Pezizomycotina</taxon>
        <taxon>Dothideomycetes</taxon>
        <taxon>Dothideomycetidae</taxon>
        <taxon>Dothideales</taxon>
        <taxon>Saccotheciaceae</taxon>
        <taxon>Aureobasidium</taxon>
    </lineage>
</organism>
<keyword evidence="2" id="KW-1185">Reference proteome</keyword>
<name>A0ABR0THK6_AURPU</name>
<evidence type="ECO:0000313" key="2">
    <source>
        <dbReference type="Proteomes" id="UP001341245"/>
    </source>
</evidence>
<evidence type="ECO:0000313" key="1">
    <source>
        <dbReference type="EMBL" id="KAK6003729.1"/>
    </source>
</evidence>
<proteinExistence type="predicted"/>
<dbReference type="EMBL" id="JASGXD010000009">
    <property type="protein sequence ID" value="KAK6003729.1"/>
    <property type="molecule type" value="Genomic_DNA"/>
</dbReference>
<reference evidence="1 2" key="1">
    <citation type="submission" date="2023-11" db="EMBL/GenBank/DDBJ databases">
        <title>Draft genome sequence and annotation of the polyextremotolerant black yeast-like fungus Aureobasidium pullulans NRRL 62042.</title>
        <authorList>
            <person name="Dielentheis-Frenken M.R.E."/>
            <person name="Wibberg D."/>
            <person name="Blank L.M."/>
            <person name="Tiso T."/>
        </authorList>
    </citation>
    <scope>NUCLEOTIDE SEQUENCE [LARGE SCALE GENOMIC DNA]</scope>
    <source>
        <strain evidence="1 2">NRRL 62042</strain>
    </source>
</reference>
<protein>
    <submittedName>
        <fullName evidence="1">Uncharacterized protein</fullName>
    </submittedName>
</protein>
<gene>
    <name evidence="1" type="ORF">QM012_009500</name>
</gene>
<accession>A0ABR0THK6</accession>